<dbReference type="EMBL" id="JAEQNB010000004">
    <property type="protein sequence ID" value="MBL0387896.1"/>
    <property type="molecule type" value="Genomic_DNA"/>
</dbReference>
<dbReference type="Proteomes" id="UP000602284">
    <property type="component" value="Unassembled WGS sequence"/>
</dbReference>
<evidence type="ECO:0000313" key="2">
    <source>
        <dbReference type="Proteomes" id="UP000602284"/>
    </source>
</evidence>
<proteinExistence type="predicted"/>
<comment type="caution">
    <text evidence="1">The sequence shown here is derived from an EMBL/GenBank/DDBJ whole genome shotgun (WGS) entry which is preliminary data.</text>
</comment>
<keyword evidence="2" id="KW-1185">Reference proteome</keyword>
<evidence type="ECO:0008006" key="3">
    <source>
        <dbReference type="Google" id="ProtNLM"/>
    </source>
</evidence>
<sequence>MEIIVKTRICEEVGISTDVMKSFLQSALDQLSEISDGNLWLEKLDAIIIPDDFGEELIAFQKEKGISEGFTENSYGTAVGKTLQYMVGDTSRFTIFLREYIMFGLFSEEVKQQSANVIHHELCHVHDDTIKERMLGLEFVMRMGGDFQTVLRLHADIIWSEFKATELSSVTKRVEEIQIEHVLKMVERSKPFIDDEIAKYRIHGEITALFDKVQLEASDLLKQLVYIIGDLVGKGWSDKLEMFSELINRTYLKEIWTDLVKELMRLNSIYEHWSGVEELDTLGGVVMKLWNVYGLYPNENWYISVPAVNPLEG</sequence>
<dbReference type="RefSeq" id="WP_201636335.1">
    <property type="nucleotide sequence ID" value="NZ_JAEQNB010000004.1"/>
</dbReference>
<gene>
    <name evidence="1" type="ORF">JJB07_14740</name>
</gene>
<accession>A0ABS1JC97</accession>
<evidence type="ECO:0000313" key="1">
    <source>
        <dbReference type="EMBL" id="MBL0387896.1"/>
    </source>
</evidence>
<organism evidence="1 2">
    <name type="scientific">Tumebacillus amylolyticus</name>
    <dbReference type="NCBI Taxonomy" id="2801339"/>
    <lineage>
        <taxon>Bacteria</taxon>
        <taxon>Bacillati</taxon>
        <taxon>Bacillota</taxon>
        <taxon>Bacilli</taxon>
        <taxon>Bacillales</taxon>
        <taxon>Alicyclobacillaceae</taxon>
        <taxon>Tumebacillus</taxon>
    </lineage>
</organism>
<protein>
    <recommendedName>
        <fullName evidence="3">Phage metallopeptidase domain-containing protein</fullName>
    </recommendedName>
</protein>
<reference evidence="1 2" key="1">
    <citation type="submission" date="2021-01" db="EMBL/GenBank/DDBJ databases">
        <title>Tumebacillus sp. strain ITR2 16S ribosomal RNA gene Genome sequencing and assembly.</title>
        <authorList>
            <person name="Kang M."/>
        </authorList>
    </citation>
    <scope>NUCLEOTIDE SEQUENCE [LARGE SCALE GENOMIC DNA]</scope>
    <source>
        <strain evidence="1 2">ITR2</strain>
    </source>
</reference>
<name>A0ABS1JC97_9BACL</name>